<dbReference type="SUPFAM" id="SSF52266">
    <property type="entry name" value="SGNH hydrolase"/>
    <property type="match status" value="1"/>
</dbReference>
<dbReference type="EnsemblMetazoa" id="G13261.1">
    <property type="protein sequence ID" value="G13261.1:cds"/>
    <property type="gene ID" value="G13261"/>
</dbReference>
<dbReference type="InterPro" id="IPR036514">
    <property type="entry name" value="SGNH_hydro_sf"/>
</dbReference>
<evidence type="ECO:0000313" key="2">
    <source>
        <dbReference type="EnsemblMetazoa" id="G13261.1:cds"/>
    </source>
</evidence>
<sequence length="323" mass="36163">MPKRKPSQPQGDVHVEVEPRTNHGKRKKDRATMDVPQTSNLVPVEHAEGTNVLDSVSIETVGVTPTPINSIQFSLGHNVSESLRMKIVEGKYVDLALLLKNSNIEDTVSERVLVVGNDGQMVKLNLTSVWIVGSSIIKHAAIEARVRPGGTSLGLKSMGIELWWQGYGGLKFVDVAKKLRYLATLQDSPQFIVMHCGGNDLGQIPLSKLLYRVKWDIRLMASVFPDCQLVWSFILPRITWRYSQRPRCMEQARNRVNRLAAKEVLACGGRIIRHPQFIGKPQNLYSSDGVHLSKLGNYLFLNNIQGALEYFVRDGSSRHFPVS</sequence>
<dbReference type="Proteomes" id="UP000005408">
    <property type="component" value="Unassembled WGS sequence"/>
</dbReference>
<reference evidence="2" key="1">
    <citation type="submission" date="2022-08" db="UniProtKB">
        <authorList>
            <consortium name="EnsemblMetazoa"/>
        </authorList>
    </citation>
    <scope>IDENTIFICATION</scope>
    <source>
        <strain evidence="2">05x7-T-G4-1.051#20</strain>
    </source>
</reference>
<proteinExistence type="predicted"/>
<protein>
    <recommendedName>
        <fullName evidence="4">SGNH hydrolase-type esterase domain-containing protein</fullName>
    </recommendedName>
</protein>
<evidence type="ECO:0008006" key="4">
    <source>
        <dbReference type="Google" id="ProtNLM"/>
    </source>
</evidence>
<evidence type="ECO:0000256" key="1">
    <source>
        <dbReference type="SAM" id="MobiDB-lite"/>
    </source>
</evidence>
<dbReference type="AlphaFoldDB" id="A0A8W8IA39"/>
<accession>A0A8W8IA39</accession>
<feature type="region of interest" description="Disordered" evidence="1">
    <location>
        <begin position="1"/>
        <end position="33"/>
    </location>
</feature>
<name>A0A8W8IA39_MAGGI</name>
<evidence type="ECO:0000313" key="3">
    <source>
        <dbReference type="Proteomes" id="UP000005408"/>
    </source>
</evidence>
<organism evidence="2 3">
    <name type="scientific">Magallana gigas</name>
    <name type="common">Pacific oyster</name>
    <name type="synonym">Crassostrea gigas</name>
    <dbReference type="NCBI Taxonomy" id="29159"/>
    <lineage>
        <taxon>Eukaryota</taxon>
        <taxon>Metazoa</taxon>
        <taxon>Spiralia</taxon>
        <taxon>Lophotrochozoa</taxon>
        <taxon>Mollusca</taxon>
        <taxon>Bivalvia</taxon>
        <taxon>Autobranchia</taxon>
        <taxon>Pteriomorphia</taxon>
        <taxon>Ostreida</taxon>
        <taxon>Ostreoidea</taxon>
        <taxon>Ostreidae</taxon>
        <taxon>Magallana</taxon>
    </lineage>
</organism>
<keyword evidence="3" id="KW-1185">Reference proteome</keyword>
<dbReference type="Gene3D" id="3.40.50.1110">
    <property type="entry name" value="SGNH hydrolase"/>
    <property type="match status" value="1"/>
</dbReference>